<organism evidence="2 3">
    <name type="scientific">Prunus dulcis</name>
    <name type="common">Almond</name>
    <name type="synonym">Amygdalus dulcis</name>
    <dbReference type="NCBI Taxonomy" id="3755"/>
    <lineage>
        <taxon>Eukaryota</taxon>
        <taxon>Viridiplantae</taxon>
        <taxon>Streptophyta</taxon>
        <taxon>Embryophyta</taxon>
        <taxon>Tracheophyta</taxon>
        <taxon>Spermatophyta</taxon>
        <taxon>Magnoliopsida</taxon>
        <taxon>eudicotyledons</taxon>
        <taxon>Gunneridae</taxon>
        <taxon>Pentapetalae</taxon>
        <taxon>rosids</taxon>
        <taxon>fabids</taxon>
        <taxon>Rosales</taxon>
        <taxon>Rosaceae</taxon>
        <taxon>Amygdaloideae</taxon>
        <taxon>Amygdaleae</taxon>
        <taxon>Prunus</taxon>
    </lineage>
</organism>
<evidence type="ECO:0000313" key="3">
    <source>
        <dbReference type="Proteomes" id="UP001054821"/>
    </source>
</evidence>
<keyword evidence="3" id="KW-1185">Reference proteome</keyword>
<accession>A0AAD4ZTL0</accession>
<feature type="region of interest" description="Disordered" evidence="1">
    <location>
        <begin position="1"/>
        <end position="21"/>
    </location>
</feature>
<evidence type="ECO:0000256" key="1">
    <source>
        <dbReference type="SAM" id="MobiDB-lite"/>
    </source>
</evidence>
<proteinExistence type="predicted"/>
<sequence>MTSVNLGNLGGTSRHPSNSKGSWTFMISIVDEMGLKASKHIAMNDNQFILTNIKTSVELEDIRRTSWSEEDQDIPDWHPLTSMTYGDVDDILGPWNFCATSKDTRRPS</sequence>
<name>A0AAD4ZTL0_PRUDU</name>
<evidence type="ECO:0000313" key="2">
    <source>
        <dbReference type="EMBL" id="KAI5354055.1"/>
    </source>
</evidence>
<reference evidence="2 3" key="1">
    <citation type="journal article" date="2022" name="G3 (Bethesda)">
        <title>Whole-genome sequence and methylome profiling of the almond [Prunus dulcis (Mill.) D.A. Webb] cultivar 'Nonpareil'.</title>
        <authorList>
            <person name="D'Amico-Willman K.M."/>
            <person name="Ouma W.Z."/>
            <person name="Meulia T."/>
            <person name="Sideli G.M."/>
            <person name="Gradziel T.M."/>
            <person name="Fresnedo-Ramirez J."/>
        </authorList>
    </citation>
    <scope>NUCLEOTIDE SEQUENCE [LARGE SCALE GENOMIC DNA]</scope>
    <source>
        <strain evidence="2">Clone GOH B32 T37-40</strain>
    </source>
</reference>
<comment type="caution">
    <text evidence="2">The sequence shown here is derived from an EMBL/GenBank/DDBJ whole genome shotgun (WGS) entry which is preliminary data.</text>
</comment>
<dbReference type="AlphaFoldDB" id="A0AAD4ZTL0"/>
<gene>
    <name evidence="2" type="ORF">L3X38_006950</name>
</gene>
<dbReference type="Proteomes" id="UP001054821">
    <property type="component" value="Chromosome 1"/>
</dbReference>
<dbReference type="EMBL" id="JAJFAZ020000001">
    <property type="protein sequence ID" value="KAI5354055.1"/>
    <property type="molecule type" value="Genomic_DNA"/>
</dbReference>
<protein>
    <submittedName>
        <fullName evidence="2">Uncharacterized protein</fullName>
    </submittedName>
</protein>